<evidence type="ECO:0000259" key="1">
    <source>
        <dbReference type="PROSITE" id="PS51186"/>
    </source>
</evidence>
<dbReference type="Gene3D" id="3.40.630.30">
    <property type="match status" value="1"/>
</dbReference>
<dbReference type="EMBL" id="CP007775">
    <property type="protein sequence ID" value="AJD01948.1"/>
    <property type="molecule type" value="Genomic_DNA"/>
</dbReference>
<dbReference type="SUPFAM" id="SSF55729">
    <property type="entry name" value="Acyl-CoA N-acyltransferases (Nat)"/>
    <property type="match status" value="1"/>
</dbReference>
<dbReference type="RefSeq" id="WP_052243289.1">
    <property type="nucleotide sequence ID" value="NZ_CP007775.1"/>
</dbReference>
<proteinExistence type="predicted"/>
<dbReference type="KEGG" id="cln:UPTC3659_1111"/>
<dbReference type="NCBIfam" id="NF043067">
    <property type="entry name" value="AAC_6p_group_E"/>
    <property type="match status" value="1"/>
</dbReference>
<dbReference type="Pfam" id="PF00583">
    <property type="entry name" value="Acetyltransf_1"/>
    <property type="match status" value="1"/>
</dbReference>
<reference evidence="2 3" key="1">
    <citation type="journal article" date="2014" name="Genome Biol. Evol.">
        <title>Comparative Genomics of the Campylobacter lari Group.</title>
        <authorList>
            <person name="Miller W.G."/>
            <person name="Yee E."/>
            <person name="Chapman M.H."/>
            <person name="Smith T.P."/>
            <person name="Bono J.L."/>
            <person name="Huynh S."/>
            <person name="Parker C.T."/>
            <person name="Vandamme P."/>
            <person name="Luong K."/>
            <person name="Korlach J."/>
        </authorList>
    </citation>
    <scope>NUCLEOTIDE SEQUENCE [LARGE SCALE GENOMIC DNA]</scope>
    <source>
        <strain evidence="3">RM3659</strain>
    </source>
</reference>
<dbReference type="PROSITE" id="PS51186">
    <property type="entry name" value="GNAT"/>
    <property type="match status" value="1"/>
</dbReference>
<name>A0A0A8HW61_CAMLA</name>
<dbReference type="AlphaFoldDB" id="A0A0A8HW61"/>
<keyword evidence="2" id="KW-0808">Transferase</keyword>
<sequence>MDHFKIYQANINDLEDVLILASLLFNKPIVKLKYEFENILKDQKYAVFLLKIQQLCIGLAYVSIRYDYVEGSSSAPVGYLEGIYIRENFRKKYYAKKLLTYCEQWILNQKISEFASDCELQNVDSFDFHMQCGFKEVNKIICFIKKLN</sequence>
<protein>
    <submittedName>
        <fullName evidence="2">Acetyltransferase</fullName>
    </submittedName>
</protein>
<dbReference type="GO" id="GO:0016747">
    <property type="term" value="F:acyltransferase activity, transferring groups other than amino-acyl groups"/>
    <property type="evidence" value="ECO:0007669"/>
    <property type="project" value="InterPro"/>
</dbReference>
<dbReference type="InterPro" id="IPR000182">
    <property type="entry name" value="GNAT_dom"/>
</dbReference>
<organism evidence="2 3">
    <name type="scientific">Campylobacter lari NCTC 11845</name>
    <dbReference type="NCBI Taxonomy" id="1388749"/>
    <lineage>
        <taxon>Bacteria</taxon>
        <taxon>Pseudomonadati</taxon>
        <taxon>Campylobacterota</taxon>
        <taxon>Epsilonproteobacteria</taxon>
        <taxon>Campylobacterales</taxon>
        <taxon>Campylobacteraceae</taxon>
        <taxon>Campylobacter</taxon>
    </lineage>
</organism>
<accession>A0A0A8HW61</accession>
<feature type="domain" description="N-acetyltransferase" evidence="1">
    <location>
        <begin position="4"/>
        <end position="148"/>
    </location>
</feature>
<dbReference type="HOGENOM" id="CLU_127011_0_0_7"/>
<dbReference type="Proteomes" id="UP000031130">
    <property type="component" value="Chromosome"/>
</dbReference>
<evidence type="ECO:0000313" key="2">
    <source>
        <dbReference type="EMBL" id="AJD01948.1"/>
    </source>
</evidence>
<gene>
    <name evidence="2" type="ORF">UPTC3659_1111</name>
</gene>
<dbReference type="OrthoDB" id="118633at2"/>
<dbReference type="CDD" id="cd04301">
    <property type="entry name" value="NAT_SF"/>
    <property type="match status" value="1"/>
</dbReference>
<evidence type="ECO:0000313" key="3">
    <source>
        <dbReference type="Proteomes" id="UP000031130"/>
    </source>
</evidence>
<dbReference type="InterPro" id="IPR016181">
    <property type="entry name" value="Acyl_CoA_acyltransferase"/>
</dbReference>